<dbReference type="InterPro" id="IPR018163">
    <property type="entry name" value="Thr/Ala-tRNA-synth_IIc_edit"/>
</dbReference>
<dbReference type="Gene3D" id="3.30.980.10">
    <property type="entry name" value="Threonyl-trna Synthetase, Chain A, domain 2"/>
    <property type="match status" value="1"/>
</dbReference>
<dbReference type="Gene3D" id="3.10.310.40">
    <property type="match status" value="1"/>
</dbReference>
<dbReference type="InterPro" id="IPR012947">
    <property type="entry name" value="tRNA_SAD"/>
</dbReference>
<gene>
    <name evidence="7" type="ORF">F9802_16380</name>
</gene>
<sequence>MVTEKLFYEDAYTKSFTANIVKQGVDEESRIFAVLSGTAFYPEGGGQPSDTGTLNGVRVMDVQTVDGEIRHYLERGLETTDGEVSGEINWPRRYDYMQQHAGQHILSAAFEELFDIQTTSFHLGEETVTIDLAAETLTEEILKQAEEKANQIILENRPIEVKWVTLEEASRYPLRKQLAVTGNVRLVIIPEFDYNGCGGTHPRVTGEVMAVKLLNWERQRKQVRLEFVCGSRVLKQLGEKQTVIKELSRLLNSPQGKIAEAARQLLEEKKALQSALDEAQGQLLECEAAALLRESENKEGQKLLVQVFKDRPIQALQKLARITVEKERNAIVIFVSESENKLQITAAGGNDTNVDLKKTAAATFPLIEGKGGGNPRFIQGGGRRTMSGAELARSFAGGLTPGALK</sequence>
<dbReference type="GO" id="GO:0046872">
    <property type="term" value="F:metal ion binding"/>
    <property type="evidence" value="ECO:0007669"/>
    <property type="project" value="UniProtKB-KW"/>
</dbReference>
<proteinExistence type="predicted"/>
<dbReference type="GO" id="GO:0005737">
    <property type="term" value="C:cytoplasm"/>
    <property type="evidence" value="ECO:0007669"/>
    <property type="project" value="UniProtKB-SubCell"/>
</dbReference>
<dbReference type="InterPro" id="IPR051335">
    <property type="entry name" value="Alanyl-tRNA_Editing_Enzymes"/>
</dbReference>
<evidence type="ECO:0000256" key="4">
    <source>
        <dbReference type="ARBA" id="ARBA00022833"/>
    </source>
</evidence>
<dbReference type="AlphaFoldDB" id="A0A6I1FC81"/>
<keyword evidence="5" id="KW-0175">Coiled coil</keyword>
<dbReference type="PROSITE" id="PS50860">
    <property type="entry name" value="AA_TRNA_LIGASE_II_ALA"/>
    <property type="match status" value="1"/>
</dbReference>
<dbReference type="GO" id="GO:0002161">
    <property type="term" value="F:aminoacyl-tRNA deacylase activity"/>
    <property type="evidence" value="ECO:0007669"/>
    <property type="project" value="UniProtKB-ARBA"/>
</dbReference>
<dbReference type="InterPro" id="IPR018165">
    <property type="entry name" value="Ala-tRNA-synth_IIc_core"/>
</dbReference>
<dbReference type="RefSeq" id="WP_152153880.1">
    <property type="nucleotide sequence ID" value="NZ_WEIO01000011.1"/>
</dbReference>
<dbReference type="SUPFAM" id="SSF50447">
    <property type="entry name" value="Translation proteins"/>
    <property type="match status" value="1"/>
</dbReference>
<evidence type="ECO:0000313" key="8">
    <source>
        <dbReference type="Proteomes" id="UP000429595"/>
    </source>
</evidence>
<keyword evidence="8" id="KW-1185">Reference proteome</keyword>
<keyword evidence="4" id="KW-0862">Zinc</keyword>
<dbReference type="GO" id="GO:0003676">
    <property type="term" value="F:nucleic acid binding"/>
    <property type="evidence" value="ECO:0007669"/>
    <property type="project" value="InterPro"/>
</dbReference>
<dbReference type="Proteomes" id="UP000429595">
    <property type="component" value="Unassembled WGS sequence"/>
</dbReference>
<comment type="cofactor">
    <cofactor evidence="1">
        <name>Zn(2+)</name>
        <dbReference type="ChEBI" id="CHEBI:29105"/>
    </cofactor>
</comment>
<dbReference type="InterPro" id="IPR009000">
    <property type="entry name" value="Transl_B-barrel_sf"/>
</dbReference>
<dbReference type="SMART" id="SM00863">
    <property type="entry name" value="tRNA_SAD"/>
    <property type="match status" value="1"/>
</dbReference>
<evidence type="ECO:0000256" key="5">
    <source>
        <dbReference type="SAM" id="Coils"/>
    </source>
</evidence>
<accession>A0A6I1FC81</accession>
<dbReference type="GO" id="GO:0006419">
    <property type="term" value="P:alanyl-tRNA aminoacylation"/>
    <property type="evidence" value="ECO:0007669"/>
    <property type="project" value="InterPro"/>
</dbReference>
<comment type="caution">
    <text evidence="7">The sequence shown here is derived from an EMBL/GenBank/DDBJ whole genome shotgun (WGS) entry which is preliminary data.</text>
</comment>
<dbReference type="SUPFAM" id="SSF55186">
    <property type="entry name" value="ThrRS/AlaRS common domain"/>
    <property type="match status" value="1"/>
</dbReference>
<dbReference type="GO" id="GO:0004813">
    <property type="term" value="F:alanine-tRNA ligase activity"/>
    <property type="evidence" value="ECO:0007669"/>
    <property type="project" value="InterPro"/>
</dbReference>
<feature type="coiled-coil region" evidence="5">
    <location>
        <begin position="258"/>
        <end position="289"/>
    </location>
</feature>
<dbReference type="Pfam" id="PF07973">
    <property type="entry name" value="tRNA_SAD"/>
    <property type="match status" value="1"/>
</dbReference>
<dbReference type="EMBL" id="WEIO01000011">
    <property type="protein sequence ID" value="KAB7704748.1"/>
    <property type="molecule type" value="Genomic_DNA"/>
</dbReference>
<evidence type="ECO:0000256" key="1">
    <source>
        <dbReference type="ARBA" id="ARBA00001947"/>
    </source>
</evidence>
<dbReference type="Gene3D" id="2.40.30.130">
    <property type="match status" value="1"/>
</dbReference>
<protein>
    <submittedName>
        <fullName evidence="7">Alanyl-tRNA editing protein</fullName>
    </submittedName>
</protein>
<reference evidence="7 8" key="1">
    <citation type="submission" date="2019-10" db="EMBL/GenBank/DDBJ databases">
        <title>Bacillus aerolatum sp. nov., isolated from bioaerosol of sport playgrounds.</title>
        <authorList>
            <person name="Chen P."/>
            <person name="Zhang G."/>
        </authorList>
    </citation>
    <scope>NUCLEOTIDE SEQUENCE [LARGE SCALE GENOMIC DNA]</scope>
    <source>
        <strain evidence="7 8">CX253</strain>
    </source>
</reference>
<evidence type="ECO:0000256" key="3">
    <source>
        <dbReference type="ARBA" id="ARBA00022723"/>
    </source>
</evidence>
<organism evidence="7 8">
    <name type="scientific">Bacillus aerolatus</name>
    <dbReference type="NCBI Taxonomy" id="2653354"/>
    <lineage>
        <taxon>Bacteria</taxon>
        <taxon>Bacillati</taxon>
        <taxon>Bacillota</taxon>
        <taxon>Bacilli</taxon>
        <taxon>Bacillales</taxon>
        <taxon>Bacillaceae</taxon>
        <taxon>Bacillus</taxon>
    </lineage>
</organism>
<comment type="subcellular location">
    <subcellularLocation>
        <location evidence="2">Cytoplasm</location>
    </subcellularLocation>
</comment>
<evidence type="ECO:0000259" key="6">
    <source>
        <dbReference type="PROSITE" id="PS50860"/>
    </source>
</evidence>
<name>A0A6I1FC81_9BACI</name>
<dbReference type="GO" id="GO:0005524">
    <property type="term" value="F:ATP binding"/>
    <property type="evidence" value="ECO:0007669"/>
    <property type="project" value="InterPro"/>
</dbReference>
<evidence type="ECO:0000256" key="2">
    <source>
        <dbReference type="ARBA" id="ARBA00004496"/>
    </source>
</evidence>
<dbReference type="PANTHER" id="PTHR43462:SF1">
    <property type="entry name" value="ALANYL-TRNA EDITING PROTEIN AARSD1"/>
    <property type="match status" value="1"/>
</dbReference>
<dbReference type="PANTHER" id="PTHR43462">
    <property type="entry name" value="ALANYL-TRNA EDITING PROTEIN"/>
    <property type="match status" value="1"/>
</dbReference>
<keyword evidence="3" id="KW-0479">Metal-binding</keyword>
<feature type="domain" description="Alanyl-transfer RNA synthetases family profile" evidence="6">
    <location>
        <begin position="1"/>
        <end position="239"/>
    </location>
</feature>
<evidence type="ECO:0000313" key="7">
    <source>
        <dbReference type="EMBL" id="KAB7704748.1"/>
    </source>
</evidence>